<evidence type="ECO:0000313" key="2">
    <source>
        <dbReference type="EMBL" id="SPQ98949.1"/>
    </source>
</evidence>
<evidence type="ECO:0000256" key="1">
    <source>
        <dbReference type="SAM" id="MobiDB-lite"/>
    </source>
</evidence>
<feature type="compositionally biased region" description="Polar residues" evidence="1">
    <location>
        <begin position="95"/>
        <end position="125"/>
    </location>
</feature>
<keyword evidence="2" id="KW-0496">Mitochondrion</keyword>
<evidence type="ECO:0000313" key="3">
    <source>
        <dbReference type="Proteomes" id="UP000290189"/>
    </source>
</evidence>
<feature type="region of interest" description="Disordered" evidence="1">
    <location>
        <begin position="75"/>
        <end position="169"/>
    </location>
</feature>
<sequence>MDPVVSSAALAIIAAVFREPVAAVVAIIVRAECIVLLNLLAVIDVGNPSRVGHQPITIPVVTQSRGDCCRACPSATPVPSTTGVPDSAFAAASGPTPTDDQLRQQPALSDQRFSIVGSVNTSDESSLPPGDEQSAAKDRRALLNNWLRTRRAQRDRRPVQRPPWRCGRR</sequence>
<reference evidence="2 3" key="1">
    <citation type="submission" date="2018-03" db="EMBL/GenBank/DDBJ databases">
        <authorList>
            <person name="Fogelqvist J."/>
        </authorList>
    </citation>
    <scope>NUCLEOTIDE SEQUENCE [LARGE SCALE GENOMIC DNA]</scope>
</reference>
<proteinExistence type="predicted"/>
<name>A0A3P3YFP8_PLABS</name>
<dbReference type="AlphaFoldDB" id="A0A3P3YFP8"/>
<accession>A0A3P3YFP8</accession>
<geneLocation type="mitochondrion" evidence="2"/>
<protein>
    <submittedName>
        <fullName evidence="2">Uncharacterized protein</fullName>
    </submittedName>
</protein>
<gene>
    <name evidence="2" type="ORF">PLBR_LOCUS6164</name>
</gene>
<dbReference type="EMBL" id="OVEO01000010">
    <property type="protein sequence ID" value="SPQ98949.1"/>
    <property type="molecule type" value="Genomic_DNA"/>
</dbReference>
<organism evidence="2 3">
    <name type="scientific">Plasmodiophora brassicae</name>
    <name type="common">Clubroot disease agent</name>
    <dbReference type="NCBI Taxonomy" id="37360"/>
    <lineage>
        <taxon>Eukaryota</taxon>
        <taxon>Sar</taxon>
        <taxon>Rhizaria</taxon>
        <taxon>Endomyxa</taxon>
        <taxon>Phytomyxea</taxon>
        <taxon>Plasmodiophorida</taxon>
        <taxon>Plasmodiophoridae</taxon>
        <taxon>Plasmodiophora</taxon>
    </lineage>
</organism>
<dbReference type="Proteomes" id="UP000290189">
    <property type="component" value="Unassembled WGS sequence"/>
</dbReference>